<evidence type="ECO:0000313" key="5">
    <source>
        <dbReference type="Proteomes" id="UP001221142"/>
    </source>
</evidence>
<feature type="domain" description="DUF7788" evidence="3">
    <location>
        <begin position="484"/>
        <end position="743"/>
    </location>
</feature>
<organism evidence="4 5">
    <name type="scientific">Roridomyces roridus</name>
    <dbReference type="NCBI Taxonomy" id="1738132"/>
    <lineage>
        <taxon>Eukaryota</taxon>
        <taxon>Fungi</taxon>
        <taxon>Dikarya</taxon>
        <taxon>Basidiomycota</taxon>
        <taxon>Agaricomycotina</taxon>
        <taxon>Agaricomycetes</taxon>
        <taxon>Agaricomycetidae</taxon>
        <taxon>Agaricales</taxon>
        <taxon>Marasmiineae</taxon>
        <taxon>Mycenaceae</taxon>
        <taxon>Roridomyces</taxon>
    </lineage>
</organism>
<proteinExistence type="predicted"/>
<dbReference type="InterPro" id="IPR056690">
    <property type="entry name" value="DUF7788"/>
</dbReference>
<dbReference type="PANTHER" id="PTHR31373">
    <property type="entry name" value="OS06G0652100 PROTEIN"/>
    <property type="match status" value="1"/>
</dbReference>
<dbReference type="InterPro" id="IPR011205">
    <property type="entry name" value="UCP015417_vWA"/>
</dbReference>
<dbReference type="Proteomes" id="UP001221142">
    <property type="component" value="Unassembled WGS sequence"/>
</dbReference>
<comment type="caution">
    <text evidence="4">The sequence shown here is derived from an EMBL/GenBank/DDBJ whole genome shotgun (WGS) entry which is preliminary data.</text>
</comment>
<sequence length="758" mass="85332">MALPRSSLLRPFRQLLRRAHRSARAGGFHVTRTRSCQNPALPSIPELFDPDFLDALIPPSPADPQTHACAQNPIGVSNTPSQQTLTENGSPPSSSKLSATHDAFWELTYYTWGNKIGALLDKAWAEDPLLALKLIWNVRSIHEGKAQKKVFYRAFGWLYDNHPRTAIANLHLLVTPVCGKGGKHAHGYWKDLLNILTLATVDKLSNVHEYPSKFLTPWGLKRSGARRVIIPPGDDLKNVVKARRAVVGGANHARVELKLADPKYRALFIGVARLFSARLLADWGLFYSGQDRDISLAPKWAPSPLATHDRHTNISTAIARLVYHNGPGLALPDVRFPSALKDLPLESPEATDILRSYYRRWILTPLRAVTGVTVTFMSAKRWADIPYNRVSKVCMKNNEERFFRHDPEGFQQHLISLERERSISCTTLQPHELLQQLAALKSKYTEYPELKKHRKARLEANRRVIDAQWEVVVERLRRSGTIENSIAVCDVSGSMGSLLPTGNLWSIKDLESSPIFPAVSLSLLLAQLSKPPFDAGFITFSQNPRLVRVDMGKGLYETVKEISTSKAPWRASTNLYAVLMRLILPMAIENKVKPEDMIKRVFVFSNRQFDDCVVSFDESESESDSWSGKGRHTVKTKGRRARGFLRDERGRRHRSTNYEVITKAFETAGYGVPEIVFWDLRHGEKTEVTEGRVGVTLMRGFSPAMLKVVMGEEEGHSETDVEEGEEVVEEEPIRLYRPRSIVGKALAKECYDGLVVVD</sequence>
<dbReference type="Pfam" id="PF25043">
    <property type="entry name" value="DUF7788"/>
    <property type="match status" value="1"/>
</dbReference>
<dbReference type="Pfam" id="PF11443">
    <property type="entry name" value="DUF2828"/>
    <property type="match status" value="1"/>
</dbReference>
<dbReference type="InterPro" id="IPR058580">
    <property type="entry name" value="DUF2828"/>
</dbReference>
<name>A0AAD7FDP6_9AGAR</name>
<feature type="compositionally biased region" description="Polar residues" evidence="1">
    <location>
        <begin position="74"/>
        <end position="97"/>
    </location>
</feature>
<feature type="region of interest" description="Disordered" evidence="1">
    <location>
        <begin position="63"/>
        <end position="97"/>
    </location>
</feature>
<dbReference type="AlphaFoldDB" id="A0AAD7FDP6"/>
<dbReference type="PANTHER" id="PTHR31373:SF27">
    <property type="entry name" value="TROVE DOMAIN-CONTAINING PROTEIN"/>
    <property type="match status" value="1"/>
</dbReference>
<keyword evidence="5" id="KW-1185">Reference proteome</keyword>
<reference evidence="4" key="1">
    <citation type="submission" date="2023-03" db="EMBL/GenBank/DDBJ databases">
        <title>Massive genome expansion in bonnet fungi (Mycena s.s.) driven by repeated elements and novel gene families across ecological guilds.</title>
        <authorList>
            <consortium name="Lawrence Berkeley National Laboratory"/>
            <person name="Harder C.B."/>
            <person name="Miyauchi S."/>
            <person name="Viragh M."/>
            <person name="Kuo A."/>
            <person name="Thoen E."/>
            <person name="Andreopoulos B."/>
            <person name="Lu D."/>
            <person name="Skrede I."/>
            <person name="Drula E."/>
            <person name="Henrissat B."/>
            <person name="Morin E."/>
            <person name="Kohler A."/>
            <person name="Barry K."/>
            <person name="LaButti K."/>
            <person name="Morin E."/>
            <person name="Salamov A."/>
            <person name="Lipzen A."/>
            <person name="Mereny Z."/>
            <person name="Hegedus B."/>
            <person name="Baldrian P."/>
            <person name="Stursova M."/>
            <person name="Weitz H."/>
            <person name="Taylor A."/>
            <person name="Grigoriev I.V."/>
            <person name="Nagy L.G."/>
            <person name="Martin F."/>
            <person name="Kauserud H."/>
        </authorList>
    </citation>
    <scope>NUCLEOTIDE SEQUENCE</scope>
    <source>
        <strain evidence="4">9284</strain>
    </source>
</reference>
<feature type="domain" description="DUF2828" evidence="2">
    <location>
        <begin position="86"/>
        <end position="482"/>
    </location>
</feature>
<dbReference type="PIRSF" id="PIRSF015417">
    <property type="entry name" value="T31B5_30_vWA"/>
    <property type="match status" value="1"/>
</dbReference>
<accession>A0AAD7FDP6</accession>
<evidence type="ECO:0000313" key="4">
    <source>
        <dbReference type="EMBL" id="KAJ7614158.1"/>
    </source>
</evidence>
<gene>
    <name evidence="4" type="ORF">FB45DRAFT_262667</name>
</gene>
<evidence type="ECO:0000259" key="2">
    <source>
        <dbReference type="Pfam" id="PF11443"/>
    </source>
</evidence>
<evidence type="ECO:0000256" key="1">
    <source>
        <dbReference type="SAM" id="MobiDB-lite"/>
    </source>
</evidence>
<evidence type="ECO:0000259" key="3">
    <source>
        <dbReference type="Pfam" id="PF25043"/>
    </source>
</evidence>
<protein>
    <submittedName>
        <fullName evidence="4">Uncharacterized protein</fullName>
    </submittedName>
</protein>
<dbReference type="EMBL" id="JARKIF010000027">
    <property type="protein sequence ID" value="KAJ7614158.1"/>
    <property type="molecule type" value="Genomic_DNA"/>
</dbReference>